<accession>A0A4Y2GLA6</accession>
<evidence type="ECO:0000313" key="1">
    <source>
        <dbReference type="EMBL" id="GBM53268.1"/>
    </source>
</evidence>
<dbReference type="OrthoDB" id="1854593at2759"/>
<keyword evidence="2" id="KW-1185">Reference proteome</keyword>
<proteinExistence type="predicted"/>
<gene>
    <name evidence="1" type="ORF">AVEN_128433_1</name>
</gene>
<name>A0A4Y2GLA6_ARAVE</name>
<comment type="caution">
    <text evidence="1">The sequence shown here is derived from an EMBL/GenBank/DDBJ whole genome shotgun (WGS) entry which is preliminary data.</text>
</comment>
<organism evidence="1 2">
    <name type="scientific">Araneus ventricosus</name>
    <name type="common">Orbweaver spider</name>
    <name type="synonym">Epeira ventricosa</name>
    <dbReference type="NCBI Taxonomy" id="182803"/>
    <lineage>
        <taxon>Eukaryota</taxon>
        <taxon>Metazoa</taxon>
        <taxon>Ecdysozoa</taxon>
        <taxon>Arthropoda</taxon>
        <taxon>Chelicerata</taxon>
        <taxon>Arachnida</taxon>
        <taxon>Araneae</taxon>
        <taxon>Araneomorphae</taxon>
        <taxon>Entelegynae</taxon>
        <taxon>Araneoidea</taxon>
        <taxon>Araneidae</taxon>
        <taxon>Araneus</taxon>
    </lineage>
</organism>
<sequence length="105" mass="11842">MKEKSSAGTVFHLHYTPEYQINFHPTGEASASRSSISLNIPVSSKQPSGIQRSTQLSSTPFQKLSMNTAAETFGRSPKERMASYHERKRLLVEAARQKYLEKHSM</sequence>
<protein>
    <submittedName>
        <fullName evidence="1">Uncharacterized protein</fullName>
    </submittedName>
</protein>
<dbReference type="AlphaFoldDB" id="A0A4Y2GLA6"/>
<evidence type="ECO:0000313" key="2">
    <source>
        <dbReference type="Proteomes" id="UP000499080"/>
    </source>
</evidence>
<dbReference type="Proteomes" id="UP000499080">
    <property type="component" value="Unassembled WGS sequence"/>
</dbReference>
<dbReference type="EMBL" id="BGPR01001411">
    <property type="protein sequence ID" value="GBM53268.1"/>
    <property type="molecule type" value="Genomic_DNA"/>
</dbReference>
<reference evidence="1 2" key="1">
    <citation type="journal article" date="2019" name="Sci. Rep.">
        <title>Orb-weaving spider Araneus ventricosus genome elucidates the spidroin gene catalogue.</title>
        <authorList>
            <person name="Kono N."/>
            <person name="Nakamura H."/>
            <person name="Ohtoshi R."/>
            <person name="Moran D.A.P."/>
            <person name="Shinohara A."/>
            <person name="Yoshida Y."/>
            <person name="Fujiwara M."/>
            <person name="Mori M."/>
            <person name="Tomita M."/>
            <person name="Arakawa K."/>
        </authorList>
    </citation>
    <scope>NUCLEOTIDE SEQUENCE [LARGE SCALE GENOMIC DNA]</scope>
</reference>